<accession>A0AAD7RSY5</accession>
<organism evidence="2 3">
    <name type="scientific">Aldrovandia affinis</name>
    <dbReference type="NCBI Taxonomy" id="143900"/>
    <lineage>
        <taxon>Eukaryota</taxon>
        <taxon>Metazoa</taxon>
        <taxon>Chordata</taxon>
        <taxon>Craniata</taxon>
        <taxon>Vertebrata</taxon>
        <taxon>Euteleostomi</taxon>
        <taxon>Actinopterygii</taxon>
        <taxon>Neopterygii</taxon>
        <taxon>Teleostei</taxon>
        <taxon>Notacanthiformes</taxon>
        <taxon>Halosauridae</taxon>
        <taxon>Aldrovandia</taxon>
    </lineage>
</organism>
<sequence>MVKLGAVDLKGQVYAPLEVALFHRPPVLGYKGRGKGLEPAVGSAFCLAAPEGEGKRDLLPSSTAQAFDPPPATKQGSPF</sequence>
<proteinExistence type="predicted"/>
<gene>
    <name evidence="2" type="ORF">AAFF_G00118050</name>
</gene>
<evidence type="ECO:0000313" key="2">
    <source>
        <dbReference type="EMBL" id="KAJ8389568.1"/>
    </source>
</evidence>
<dbReference type="EMBL" id="JAINUG010000180">
    <property type="protein sequence ID" value="KAJ8389568.1"/>
    <property type="molecule type" value="Genomic_DNA"/>
</dbReference>
<evidence type="ECO:0000256" key="1">
    <source>
        <dbReference type="SAM" id="MobiDB-lite"/>
    </source>
</evidence>
<dbReference type="Proteomes" id="UP001221898">
    <property type="component" value="Unassembled WGS sequence"/>
</dbReference>
<evidence type="ECO:0000313" key="3">
    <source>
        <dbReference type="Proteomes" id="UP001221898"/>
    </source>
</evidence>
<name>A0AAD7RSY5_9TELE</name>
<keyword evidence="3" id="KW-1185">Reference proteome</keyword>
<comment type="caution">
    <text evidence="2">The sequence shown here is derived from an EMBL/GenBank/DDBJ whole genome shotgun (WGS) entry which is preliminary data.</text>
</comment>
<feature type="region of interest" description="Disordered" evidence="1">
    <location>
        <begin position="54"/>
        <end position="79"/>
    </location>
</feature>
<reference evidence="2" key="1">
    <citation type="journal article" date="2023" name="Science">
        <title>Genome structures resolve the early diversification of teleost fishes.</title>
        <authorList>
            <person name="Parey E."/>
            <person name="Louis A."/>
            <person name="Montfort J."/>
            <person name="Bouchez O."/>
            <person name="Roques C."/>
            <person name="Iampietro C."/>
            <person name="Lluch J."/>
            <person name="Castinel A."/>
            <person name="Donnadieu C."/>
            <person name="Desvignes T."/>
            <person name="Floi Bucao C."/>
            <person name="Jouanno E."/>
            <person name="Wen M."/>
            <person name="Mejri S."/>
            <person name="Dirks R."/>
            <person name="Jansen H."/>
            <person name="Henkel C."/>
            <person name="Chen W.J."/>
            <person name="Zahm M."/>
            <person name="Cabau C."/>
            <person name="Klopp C."/>
            <person name="Thompson A.W."/>
            <person name="Robinson-Rechavi M."/>
            <person name="Braasch I."/>
            <person name="Lecointre G."/>
            <person name="Bobe J."/>
            <person name="Postlethwait J.H."/>
            <person name="Berthelot C."/>
            <person name="Roest Crollius H."/>
            <person name="Guiguen Y."/>
        </authorList>
    </citation>
    <scope>NUCLEOTIDE SEQUENCE</scope>
    <source>
        <strain evidence="2">NC1722</strain>
    </source>
</reference>
<dbReference type="AlphaFoldDB" id="A0AAD7RSY5"/>
<protein>
    <submittedName>
        <fullName evidence="2">Uncharacterized protein</fullName>
    </submittedName>
</protein>